<dbReference type="PROSITE" id="PS52029">
    <property type="entry name" value="LD_TPASE"/>
    <property type="match status" value="1"/>
</dbReference>
<evidence type="ECO:0000256" key="10">
    <source>
        <dbReference type="SAM" id="SignalP"/>
    </source>
</evidence>
<gene>
    <name evidence="12" type="ORF">VSX56_04020</name>
</gene>
<reference evidence="12 13" key="1">
    <citation type="submission" date="2024-01" db="EMBL/GenBank/DDBJ databases">
        <authorList>
            <person name="Deng Y."/>
            <person name="Su J."/>
        </authorList>
    </citation>
    <scope>NUCLEOTIDE SEQUENCE [LARGE SCALE GENOMIC DNA]</scope>
    <source>
        <strain evidence="12 13">CPCC 100088</strain>
    </source>
</reference>
<proteinExistence type="inferred from homology"/>
<keyword evidence="5" id="KW-0378">Hydrolase</keyword>
<comment type="pathway">
    <text evidence="1 9">Cell wall biogenesis; peptidoglycan biosynthesis.</text>
</comment>
<keyword evidence="6 9" id="KW-0133">Cell shape</keyword>
<evidence type="ECO:0000256" key="7">
    <source>
        <dbReference type="ARBA" id="ARBA00022984"/>
    </source>
</evidence>
<dbReference type="Gene3D" id="2.40.440.10">
    <property type="entry name" value="L,D-transpeptidase catalytic domain-like"/>
    <property type="match status" value="1"/>
</dbReference>
<evidence type="ECO:0000256" key="1">
    <source>
        <dbReference type="ARBA" id="ARBA00004752"/>
    </source>
</evidence>
<feature type="active site" description="Proton donor/acceptor" evidence="9">
    <location>
        <position position="155"/>
    </location>
</feature>
<reference evidence="12 13" key="2">
    <citation type="submission" date="2024-06" db="EMBL/GenBank/DDBJ databases">
        <title>Thioclava kandeliae sp. nov. from a rhizosphere soil sample of Kandelia candel in a mangrove.</title>
        <authorList>
            <person name="Mu T."/>
        </authorList>
    </citation>
    <scope>NUCLEOTIDE SEQUENCE [LARGE SCALE GENOMIC DNA]</scope>
    <source>
        <strain evidence="12 13">CPCC 100088</strain>
    </source>
</reference>
<dbReference type="Proteomes" id="UP001438953">
    <property type="component" value="Unassembled WGS sequence"/>
</dbReference>
<evidence type="ECO:0000256" key="9">
    <source>
        <dbReference type="PROSITE-ProRule" id="PRU01373"/>
    </source>
</evidence>
<comment type="caution">
    <text evidence="12">The sequence shown here is derived from an EMBL/GenBank/DDBJ whole genome shotgun (WGS) entry which is preliminary data.</text>
</comment>
<dbReference type="Pfam" id="PF03734">
    <property type="entry name" value="YkuD"/>
    <property type="match status" value="1"/>
</dbReference>
<sequence length="195" mass="21308">MKRRCVIGGLASLPVLASPALSFAQEVETASAPEPKIWPIAEQYYPREVRVKPELAVGSIIVLSDKFFLYHITAPGVAMRYGVAVGKSELVFRGEATVARKVKWPSWTPTPDMIKREPDHYAKYADGMPGGPTNPLGARAMYLYQDGHDTAIRIHGTTQPSSIGHAVSNGCLRMVNDHVIALYDTVELGTPVTVY</sequence>
<dbReference type="InterPro" id="IPR050979">
    <property type="entry name" value="LD-transpeptidase"/>
</dbReference>
<evidence type="ECO:0000256" key="5">
    <source>
        <dbReference type="ARBA" id="ARBA00022801"/>
    </source>
</evidence>
<evidence type="ECO:0000256" key="6">
    <source>
        <dbReference type="ARBA" id="ARBA00022960"/>
    </source>
</evidence>
<feature type="domain" description="L,D-TPase catalytic" evidence="11">
    <location>
        <begin position="58"/>
        <end position="195"/>
    </location>
</feature>
<keyword evidence="3" id="KW-0328">Glycosyltransferase</keyword>
<evidence type="ECO:0000256" key="2">
    <source>
        <dbReference type="ARBA" id="ARBA00005992"/>
    </source>
</evidence>
<protein>
    <submittedName>
        <fullName evidence="12">L,D-transpeptidase</fullName>
        <ecNumber evidence="12">2.3.2.-</ecNumber>
    </submittedName>
</protein>
<keyword evidence="7 9" id="KW-0573">Peptidoglycan synthesis</keyword>
<comment type="similarity">
    <text evidence="2">Belongs to the YkuD family.</text>
</comment>
<dbReference type="CDD" id="cd16913">
    <property type="entry name" value="YkuD_like"/>
    <property type="match status" value="1"/>
</dbReference>
<feature type="chain" id="PRO_5045178154" evidence="10">
    <location>
        <begin position="25"/>
        <end position="195"/>
    </location>
</feature>
<keyword evidence="13" id="KW-1185">Reference proteome</keyword>
<accession>A0ABV1SDE1</accession>
<evidence type="ECO:0000313" key="12">
    <source>
        <dbReference type="EMBL" id="MER5170934.1"/>
    </source>
</evidence>
<keyword evidence="12" id="KW-0012">Acyltransferase</keyword>
<evidence type="ECO:0000259" key="11">
    <source>
        <dbReference type="PROSITE" id="PS52029"/>
    </source>
</evidence>
<organism evidence="12 13">
    <name type="scientific">Thioclava kandeliae</name>
    <dbReference type="NCBI Taxonomy" id="3070818"/>
    <lineage>
        <taxon>Bacteria</taxon>
        <taxon>Pseudomonadati</taxon>
        <taxon>Pseudomonadota</taxon>
        <taxon>Alphaproteobacteria</taxon>
        <taxon>Rhodobacterales</taxon>
        <taxon>Paracoccaceae</taxon>
        <taxon>Thioclava</taxon>
    </lineage>
</organism>
<dbReference type="PANTHER" id="PTHR30582:SF24">
    <property type="entry name" value="L,D-TRANSPEPTIDASE ERFK_SRFK-RELATED"/>
    <property type="match status" value="1"/>
</dbReference>
<evidence type="ECO:0000256" key="4">
    <source>
        <dbReference type="ARBA" id="ARBA00022679"/>
    </source>
</evidence>
<keyword evidence="8 9" id="KW-0961">Cell wall biogenesis/degradation</keyword>
<dbReference type="InterPro" id="IPR005490">
    <property type="entry name" value="LD_TPept_cat_dom"/>
</dbReference>
<keyword evidence="4 12" id="KW-0808">Transferase</keyword>
<dbReference type="EC" id="2.3.2.-" evidence="12"/>
<dbReference type="PANTHER" id="PTHR30582">
    <property type="entry name" value="L,D-TRANSPEPTIDASE"/>
    <property type="match status" value="1"/>
</dbReference>
<dbReference type="RefSeq" id="WP_350935005.1">
    <property type="nucleotide sequence ID" value="NZ_JAYWLC010000002.1"/>
</dbReference>
<evidence type="ECO:0000256" key="8">
    <source>
        <dbReference type="ARBA" id="ARBA00023316"/>
    </source>
</evidence>
<dbReference type="InterPro" id="IPR038063">
    <property type="entry name" value="Transpep_catalytic_dom"/>
</dbReference>
<name>A0ABV1SDE1_9RHOB</name>
<feature type="signal peptide" evidence="10">
    <location>
        <begin position="1"/>
        <end position="24"/>
    </location>
</feature>
<feature type="active site" description="Nucleophile" evidence="9">
    <location>
        <position position="171"/>
    </location>
</feature>
<keyword evidence="10" id="KW-0732">Signal</keyword>
<dbReference type="GO" id="GO:0016746">
    <property type="term" value="F:acyltransferase activity"/>
    <property type="evidence" value="ECO:0007669"/>
    <property type="project" value="UniProtKB-KW"/>
</dbReference>
<evidence type="ECO:0000256" key="3">
    <source>
        <dbReference type="ARBA" id="ARBA00022676"/>
    </source>
</evidence>
<dbReference type="SUPFAM" id="SSF141523">
    <property type="entry name" value="L,D-transpeptidase catalytic domain-like"/>
    <property type="match status" value="1"/>
</dbReference>
<evidence type="ECO:0000313" key="13">
    <source>
        <dbReference type="Proteomes" id="UP001438953"/>
    </source>
</evidence>
<dbReference type="EMBL" id="JAYWLC010000002">
    <property type="protein sequence ID" value="MER5170934.1"/>
    <property type="molecule type" value="Genomic_DNA"/>
</dbReference>